<comment type="similarity">
    <text evidence="1">Belongs to the AB hydrolase superfamily. AB hydrolase 2 family.</text>
</comment>
<dbReference type="PANTHER" id="PTHR10655:SF17">
    <property type="entry name" value="LYSOPHOSPHOLIPASE-LIKE PROTEIN 1"/>
    <property type="match status" value="1"/>
</dbReference>
<dbReference type="Gene3D" id="3.40.50.1820">
    <property type="entry name" value="alpha/beta hydrolase"/>
    <property type="match status" value="1"/>
</dbReference>
<dbReference type="EMBL" id="JBFNQD010000009">
    <property type="protein sequence ID" value="MEW9308533.1"/>
    <property type="molecule type" value="Genomic_DNA"/>
</dbReference>
<protein>
    <submittedName>
        <fullName evidence="4">Prolyl oligopeptidase family serine peptidase</fullName>
    </submittedName>
</protein>
<comment type="caution">
    <text evidence="4">The sequence shown here is derived from an EMBL/GenBank/DDBJ whole genome shotgun (WGS) entry which is preliminary data.</text>
</comment>
<gene>
    <name evidence="4" type="ORF">ABXS05_23470</name>
</gene>
<keyword evidence="2" id="KW-0378">Hydrolase</keyword>
<feature type="domain" description="Phospholipase/carboxylesterase/thioesterase" evidence="3">
    <location>
        <begin position="4"/>
        <end position="195"/>
    </location>
</feature>
<dbReference type="InterPro" id="IPR003140">
    <property type="entry name" value="PLipase/COase/thioEstase"/>
</dbReference>
<dbReference type="PANTHER" id="PTHR10655">
    <property type="entry name" value="LYSOPHOSPHOLIPASE-RELATED"/>
    <property type="match status" value="1"/>
</dbReference>
<evidence type="ECO:0000256" key="2">
    <source>
        <dbReference type="ARBA" id="ARBA00022801"/>
    </source>
</evidence>
<evidence type="ECO:0000313" key="4">
    <source>
        <dbReference type="EMBL" id="MEW9308533.1"/>
    </source>
</evidence>
<dbReference type="Pfam" id="PF02230">
    <property type="entry name" value="Abhydrolase_2"/>
    <property type="match status" value="1"/>
</dbReference>
<dbReference type="Proteomes" id="UP001555786">
    <property type="component" value="Unassembled WGS sequence"/>
</dbReference>
<organism evidence="4 5">
    <name type="scientific">Labrys neptuniae</name>
    <dbReference type="NCBI Taxonomy" id="376174"/>
    <lineage>
        <taxon>Bacteria</taxon>
        <taxon>Pseudomonadati</taxon>
        <taxon>Pseudomonadota</taxon>
        <taxon>Alphaproteobacteria</taxon>
        <taxon>Hyphomicrobiales</taxon>
        <taxon>Xanthobacteraceae</taxon>
        <taxon>Labrys</taxon>
    </lineage>
</organism>
<evidence type="ECO:0000259" key="3">
    <source>
        <dbReference type="Pfam" id="PF02230"/>
    </source>
</evidence>
<dbReference type="InterPro" id="IPR029058">
    <property type="entry name" value="AB_hydrolase_fold"/>
</dbReference>
<sequence length="204" mass="21352">MTESLIILLHGVGSNGGDLMHLGDIWREMLPGATLAAPDAPFVFEGGRGRQWFSVAGVNAQNRGGRIVAARAAFDATVQEAIDRHGFSQAPERVALAGFSQGGIMALDALASGRWPLAVVAFSARLATPDPLAPAAGSAALLVHGEADRIIPARESEAAAERLDRAGVRTELFIEPGLDHTISSEGAMKAVDFLARRLGTRAHA</sequence>
<evidence type="ECO:0000256" key="1">
    <source>
        <dbReference type="ARBA" id="ARBA00006499"/>
    </source>
</evidence>
<reference evidence="4 5" key="1">
    <citation type="submission" date="2024-07" db="EMBL/GenBank/DDBJ databases">
        <title>Description of Labrys sedimenti sp. nov., isolated from a diclofenac-degrading enrichment culture.</title>
        <authorList>
            <person name="Tancsics A."/>
            <person name="Csepanyi A."/>
        </authorList>
    </citation>
    <scope>NUCLEOTIDE SEQUENCE [LARGE SCALE GENOMIC DNA]</scope>
    <source>
        <strain evidence="4 5">LMG 23578</strain>
    </source>
</reference>
<name>A0ABV3PSW5_9HYPH</name>
<keyword evidence="5" id="KW-1185">Reference proteome</keyword>
<dbReference type="SUPFAM" id="SSF53474">
    <property type="entry name" value="alpha/beta-Hydrolases"/>
    <property type="match status" value="1"/>
</dbReference>
<dbReference type="RefSeq" id="WP_367625562.1">
    <property type="nucleotide sequence ID" value="NZ_JBFNQD010000009.1"/>
</dbReference>
<proteinExistence type="inferred from homology"/>
<evidence type="ECO:0000313" key="5">
    <source>
        <dbReference type="Proteomes" id="UP001555786"/>
    </source>
</evidence>
<dbReference type="InterPro" id="IPR050565">
    <property type="entry name" value="LYPA1-2/EST-like"/>
</dbReference>
<accession>A0ABV3PSW5</accession>